<sequence>MSDTISIRVSKRLKEDLERLGIDYADLVRQYLEDVVRREKKRAILREADKIREELRAKYGVLSPSSPLVREDRDEVDR</sequence>
<dbReference type="PATRIC" id="fig|43687.5.peg.1322"/>
<evidence type="ECO:0000313" key="8">
    <source>
        <dbReference type="Proteomes" id="UP000029084"/>
    </source>
</evidence>
<dbReference type="PANTHER" id="PTHR42244:SF2">
    <property type="entry name" value="ANTITOXIN VAPB3-RELATED"/>
    <property type="match status" value="1"/>
</dbReference>
<dbReference type="Proteomes" id="UP000068832">
    <property type="component" value="Chromosome"/>
</dbReference>
<dbReference type="AlphaFoldDB" id="A0A088E4W2"/>
<keyword evidence="1" id="KW-0175">Coiled coil</keyword>
<dbReference type="Proteomes" id="UP000062398">
    <property type="component" value="Chromosome"/>
</dbReference>
<dbReference type="Proteomes" id="UP000061362">
    <property type="component" value="Chromosome"/>
</dbReference>
<evidence type="ECO:0000313" key="13">
    <source>
        <dbReference type="Proteomes" id="UP000068832"/>
    </source>
</evidence>
<proteinExistence type="predicted"/>
<dbReference type="OMA" id="KSHGYYS"/>
<reference evidence="10 11" key="2">
    <citation type="journal article" date="2015" name="Genome Announc.">
        <title>Complete Genome Sequences of Evolved Arsenate-Resistant Metallosphaera sedula Strains.</title>
        <authorList>
            <person name="Ai C."/>
            <person name="McCarthy S."/>
            <person name="Schackwitz W."/>
            <person name="Martin J."/>
            <person name="Lipzen A."/>
            <person name="Blum P."/>
        </authorList>
    </citation>
    <scope>NUCLEOTIDE SEQUENCE [LARGE SCALE GENOMIC DNA]</scope>
    <source>
        <strain evidence="5 11">ARS120-1</strain>
        <strain evidence="6 10">ARS120-2</strain>
        <strain evidence="3 13">ARS50-1</strain>
        <strain evidence="4 12">ARS50-2</strain>
    </source>
</reference>
<dbReference type="EMBL" id="CP008822">
    <property type="protein sequence ID" value="AIM27361.1"/>
    <property type="molecule type" value="Genomic_DNA"/>
</dbReference>
<accession>A0A088E4W2</accession>
<evidence type="ECO:0000313" key="10">
    <source>
        <dbReference type="Proteomes" id="UP000061362"/>
    </source>
</evidence>
<reference evidence="2 8" key="1">
    <citation type="journal article" date="2014" name="J. Bacteriol.">
        <title>Role of an Archaeal PitA Transporter in the Copper and Arsenic Resistance of Metallosphaera sedula, an Extreme Thermoacidophile.</title>
        <authorList>
            <person name="McCarthy S."/>
            <person name="Ai C."/>
            <person name="Wheaton G."/>
            <person name="Tevatia R."/>
            <person name="Eckrich V."/>
            <person name="Kelly R."/>
            <person name="Blum P."/>
        </authorList>
    </citation>
    <scope>NUCLEOTIDE SEQUENCE [LARGE SCALE GENOMIC DNA]</scope>
    <source>
        <strain evidence="2 8">CuR1</strain>
    </source>
</reference>
<dbReference type="EMBL" id="CP012174">
    <property type="protein sequence ID" value="AKV78733.1"/>
    <property type="molecule type" value="Genomic_DNA"/>
</dbReference>
<dbReference type="Proteomes" id="UP000056255">
    <property type="component" value="Chromosome"/>
</dbReference>
<dbReference type="EMBL" id="CP012172">
    <property type="protein sequence ID" value="AKV74242.1"/>
    <property type="molecule type" value="Genomic_DNA"/>
</dbReference>
<reference evidence="7 9" key="3">
    <citation type="submission" date="2015-07" db="EMBL/GenBank/DDBJ databases">
        <title>Physiological, transcriptional responses and genome re-sequencing of acid resistant extremely thermoacidophilic Metallosphaera sedula SARC-M1.</title>
        <authorList>
            <person name="Ai C."/>
            <person name="McCarthy S."/>
            <person name="Eckrich V."/>
            <person name="Rudrappa D."/>
            <person name="Qiu G."/>
            <person name="Blum P."/>
        </authorList>
    </citation>
    <scope>NUCLEOTIDE SEQUENCE [LARGE SCALE GENOMIC DNA]</scope>
    <source>
        <strain evidence="7 9">SARC-M1</strain>
    </source>
</reference>
<dbReference type="EMBL" id="CP012176">
    <property type="protein sequence ID" value="AKV83219.1"/>
    <property type="molecule type" value="Genomic_DNA"/>
</dbReference>
<organism evidence="2 8">
    <name type="scientific">Metallosphaera sedula</name>
    <dbReference type="NCBI Taxonomy" id="43687"/>
    <lineage>
        <taxon>Archaea</taxon>
        <taxon>Thermoproteota</taxon>
        <taxon>Thermoprotei</taxon>
        <taxon>Sulfolobales</taxon>
        <taxon>Sulfolobaceae</taxon>
        <taxon>Metallosphaera</taxon>
    </lineage>
</organism>
<evidence type="ECO:0000313" key="4">
    <source>
        <dbReference type="EMBL" id="AKV76481.1"/>
    </source>
</evidence>
<gene>
    <name evidence="2" type="ORF">HA72_1215</name>
    <name evidence="3" type="ORF">MsedA_1234</name>
    <name evidence="4" type="ORF">MsedB_1236</name>
    <name evidence="5" type="ORF">MsedC_1234</name>
    <name evidence="6" type="ORF">MsedD_1235</name>
    <name evidence="7" type="ORF">MsedE_1238</name>
</gene>
<evidence type="ECO:0000313" key="5">
    <source>
        <dbReference type="EMBL" id="AKV78733.1"/>
    </source>
</evidence>
<evidence type="ECO:0000313" key="2">
    <source>
        <dbReference type="EMBL" id="AIM27361.1"/>
    </source>
</evidence>
<evidence type="ECO:0000256" key="1">
    <source>
        <dbReference type="SAM" id="Coils"/>
    </source>
</evidence>
<protein>
    <submittedName>
        <fullName evidence="3">Antitoxin</fullName>
    </submittedName>
</protein>
<name>A0A088E4W2_9CREN</name>
<evidence type="ECO:0000313" key="6">
    <source>
        <dbReference type="EMBL" id="AKV80978.1"/>
    </source>
</evidence>
<evidence type="ECO:0000313" key="12">
    <source>
        <dbReference type="Proteomes" id="UP000062475"/>
    </source>
</evidence>
<evidence type="ECO:0000313" key="3">
    <source>
        <dbReference type="EMBL" id="AKV74242.1"/>
    </source>
</evidence>
<dbReference type="PANTHER" id="PTHR42244">
    <property type="entry name" value="ANTITOXIN VAPB3-RELATED"/>
    <property type="match status" value="1"/>
</dbReference>
<dbReference type="EMBL" id="CP012173">
    <property type="protein sequence ID" value="AKV76481.1"/>
    <property type="molecule type" value="Genomic_DNA"/>
</dbReference>
<dbReference type="EMBL" id="CP012175">
    <property type="protein sequence ID" value="AKV80978.1"/>
    <property type="molecule type" value="Genomic_DNA"/>
</dbReference>
<evidence type="ECO:0000313" key="9">
    <source>
        <dbReference type="Proteomes" id="UP000056255"/>
    </source>
</evidence>
<dbReference type="Proteomes" id="UP000029084">
    <property type="component" value="Chromosome"/>
</dbReference>
<dbReference type="OrthoDB" id="43954at2157"/>
<dbReference type="RefSeq" id="WP_012021163.1">
    <property type="nucleotide sequence ID" value="NZ_AP019770.1"/>
</dbReference>
<dbReference type="InterPro" id="IPR039709">
    <property type="entry name" value="VapB3-like"/>
</dbReference>
<evidence type="ECO:0000313" key="7">
    <source>
        <dbReference type="EMBL" id="AKV83219.1"/>
    </source>
</evidence>
<feature type="coiled-coil region" evidence="1">
    <location>
        <begin position="10"/>
        <end position="58"/>
    </location>
</feature>
<dbReference type="GeneID" id="91755709"/>
<dbReference type="Proteomes" id="UP000062475">
    <property type="component" value="Chromosome"/>
</dbReference>
<evidence type="ECO:0000313" key="11">
    <source>
        <dbReference type="Proteomes" id="UP000062398"/>
    </source>
</evidence>